<accession>A0A8E6EYY5</accession>
<protein>
    <submittedName>
        <fullName evidence="2">Uncharacterized protein</fullName>
    </submittedName>
</protein>
<dbReference type="Proteomes" id="UP000676194">
    <property type="component" value="Chromosome"/>
</dbReference>
<evidence type="ECO:0000256" key="1">
    <source>
        <dbReference type="SAM" id="SignalP"/>
    </source>
</evidence>
<dbReference type="KEGG" id="tsph:KIH39_04445"/>
<dbReference type="AlphaFoldDB" id="A0A8E6EYY5"/>
<dbReference type="EMBL" id="CP074694">
    <property type="protein sequence ID" value="QVL33173.1"/>
    <property type="molecule type" value="Genomic_DNA"/>
</dbReference>
<sequence>MSISAVRFASLVSLVLLLLFSSNYLTAQTDEKKTSSKTPEKFDDALPKQTLKKFSISGKAAPTPRLKYQLQAAVSQRVPGNAALSYYRSILLLNEFNQHLQSKLTTAEEKRKFYTTDEEFYYENLQKPRKEIPIEQFRKFVEDRLSILALKELRSATLCTGCDWDTHRRIDQENVSLLLPELNSIRGLARQINYSTRLDVLDGKFDAAILHLRDGVTLAKRTGEGNTLISMLVGIAVMSQQLGEIEFLIQQQEAPNLFWALTDLPTPFLNKQGVIEGELRGMASLLASFKAADQGPITESKAQDLFLKMTELLRKIAGGDSKISVLEEFGMRAALHIMIDAQQAQAKKTLKEAGKSDKEIESMSPTQRYMVAEWIVCQDVHDTLFTTFNMPLLQASKEFDKQEKKLKELVSDSRAKNPLRNLLMLQIPAIVKVHQANVRLERQLVALRHIEAIRLYVARIGKLPEKLEDITEVTLPNDPLFEKPIEYRLEAGKGILLLPNRPEETATPNNNFRYEISLN</sequence>
<evidence type="ECO:0000313" key="3">
    <source>
        <dbReference type="Proteomes" id="UP000676194"/>
    </source>
</evidence>
<organism evidence="2 3">
    <name type="scientific">Telmatocola sphagniphila</name>
    <dbReference type="NCBI Taxonomy" id="1123043"/>
    <lineage>
        <taxon>Bacteria</taxon>
        <taxon>Pseudomonadati</taxon>
        <taxon>Planctomycetota</taxon>
        <taxon>Planctomycetia</taxon>
        <taxon>Gemmatales</taxon>
        <taxon>Gemmataceae</taxon>
    </lineage>
</organism>
<proteinExistence type="predicted"/>
<keyword evidence="1" id="KW-0732">Signal</keyword>
<reference evidence="2" key="1">
    <citation type="submission" date="2021-05" db="EMBL/GenBank/DDBJ databases">
        <title>Complete genome sequence of the cellulolytic planctomycete Telmatocola sphagniphila SP2T and characterization of the first cellulase from planctomycetes.</title>
        <authorList>
            <person name="Rakitin A.L."/>
            <person name="Beletsky A.V."/>
            <person name="Naumoff D.G."/>
            <person name="Kulichevskaya I.S."/>
            <person name="Mardanov A.V."/>
            <person name="Ravin N.V."/>
            <person name="Dedysh S.N."/>
        </authorList>
    </citation>
    <scope>NUCLEOTIDE SEQUENCE</scope>
    <source>
        <strain evidence="2">SP2T</strain>
    </source>
</reference>
<feature type="signal peptide" evidence="1">
    <location>
        <begin position="1"/>
        <end position="27"/>
    </location>
</feature>
<evidence type="ECO:0000313" key="2">
    <source>
        <dbReference type="EMBL" id="QVL33173.1"/>
    </source>
</evidence>
<feature type="chain" id="PRO_5034582503" evidence="1">
    <location>
        <begin position="28"/>
        <end position="519"/>
    </location>
</feature>
<name>A0A8E6EYY5_9BACT</name>
<dbReference type="RefSeq" id="WP_213498063.1">
    <property type="nucleotide sequence ID" value="NZ_CP074694.1"/>
</dbReference>
<gene>
    <name evidence="2" type="ORF">KIH39_04445</name>
</gene>
<keyword evidence="3" id="KW-1185">Reference proteome</keyword>